<dbReference type="AlphaFoldDB" id="A0AAU7C4U1"/>
<dbReference type="CDD" id="cd17291">
    <property type="entry name" value="RMtype1_S_MgeORF438P-TRD-CR_like"/>
    <property type="match status" value="1"/>
</dbReference>
<dbReference type="PRINTS" id="PR00507">
    <property type="entry name" value="N12N6MTFRASE"/>
</dbReference>
<evidence type="ECO:0000259" key="10">
    <source>
        <dbReference type="Pfam" id="PF13588"/>
    </source>
</evidence>
<evidence type="ECO:0000313" key="12">
    <source>
        <dbReference type="EMBL" id="XBG96435.1"/>
    </source>
</evidence>
<dbReference type="SUPFAM" id="SSF116734">
    <property type="entry name" value="DNA methylase specificity domain"/>
    <property type="match status" value="2"/>
</dbReference>
<feature type="domain" description="Type I restriction enzyme R protein N-terminal" evidence="10">
    <location>
        <begin position="83"/>
        <end position="162"/>
    </location>
</feature>
<dbReference type="Pfam" id="PF13588">
    <property type="entry name" value="HSDR_N_2"/>
    <property type="match status" value="1"/>
</dbReference>
<evidence type="ECO:0000259" key="8">
    <source>
        <dbReference type="Pfam" id="PF01420"/>
    </source>
</evidence>
<evidence type="ECO:0000313" key="11">
    <source>
        <dbReference type="EMBL" id="MEO5285933.1"/>
    </source>
</evidence>
<sequence length="1244" mass="141875">MANVETTKKQLREMGFSPKDGVENKYEYALYYKDQYVDTITVDFNEKKTGLVNWGHVKSLDRKTSSVLNKPEFIIQLFWYIRLIKSGYRPENIAIEKAIQLGRKPAYIDLVVFSPSGVPFMVLDVKTPGKEFKRNSKELSRSQGQIASYYALSSNLQYVGVVSADFNDTYISPEQFIVTTSEWKKYGSLEEYVQNGNVHILNEAFEISPSILPYSLEGIQRKPKDLIDLDESTSSLMFHNFLKILRKHGISDKTNAFNKVLNLFVAKIVDEFNTPESENLSFQKRNNESLEDLYARIESLYSQGLRDFIQIYIDTDKDMDEIKQLISTFAGTKTDDLIKKIEHLQSKTNSDFQFKDVYDEKTYHDNLIILKELVDLIAPYKLKYAKKQQFLGDFFENILSNGFKQEAGQFFTPVPLAKFMVESLPLKEKTNHIMNDSMTRQLLPEMIDFASGSGHFLTEYMDRMQRIISNIDITGLSNANKKMFQQFKTNPFEWSRNYVYGLDVDYRLVKTSKVSTFLNGDGDAIIRRANGLDSFTSPDYVGDLHVDKKQYANPVFDVLIANPPYHVDEFKSELPNLEEDFKLGSLITENSSEIEALFIERASQLLKATGLMAIVLPSAILNTENKIYVQARQILLQRFKIVAVMKNPSRSTFAATKVETVTIFAIRRKDADIRRIQEDIEHLLNGTSINDITLNGNEKCISSYLREVFGNNFGISDYEKLLNDTYDGENQTANDYLKQYKKLKEPLTKTEYIKQEEITRLLNYSLSMHECVIIQTPDNKKDEEELLLGYKFNTRRGHEGIHPRIKNYSIEDLTLLYGSKGNFLNKVVHDAFLGKAKSTVIDDVAKPYFRVTRLDKLLDFSVKDNTFKISLNKALKETVSDYGDEGTISLEKVAELLNGDAIKASAVSPGEIPVIAGGREPAYYTAEPNRLTPTITVSKSGEYAGYIAYHSDPIFASDCFTITAKEDSGYTTLDLYYLLKNKQDDVYSFATGSVQKHVYVKNMERFKIPNVKIQKDKVTNLISKLKATADEQKNLSIKLQKLQRDLLGSIDAIYTKNSDKLITLGELESEGIIKVKGGKRIPKEYDYAPFKTNHFYPVISDFENNSINLENAKYIDDETFDHIKNYILNDSDVFISAAGTIGKVGMIPRLQDKNVTISLTENAHKIVTKNPNKINSRYLMFILNATQVQKSILDSITKTGTPKLAIDSLRNIKIPFISQEEQTKIAGELNDINDQIAYDLTLLK</sequence>
<reference evidence="12" key="1">
    <citation type="submission" date="2024-04" db="EMBL/GenBank/DDBJ databases">
        <title>Limosilactobacillus allomucosae sp. nov., a novel species isolated from wild boar faecal samples as a potential probiotics for domestic pigs.</title>
        <authorList>
            <person name="Chen B."/>
        </authorList>
    </citation>
    <scope>NUCLEOTIDE SEQUENCE</scope>
    <source>
        <strain evidence="12">WILCCON 0051</strain>
    </source>
</reference>
<dbReference type="EMBL" id="JBCNVT010000001">
    <property type="protein sequence ID" value="MEO5285933.1"/>
    <property type="molecule type" value="Genomic_DNA"/>
</dbReference>
<keyword evidence="12" id="KW-0540">Nuclease</keyword>
<dbReference type="Gene3D" id="3.90.220.20">
    <property type="entry name" value="DNA methylase specificity domains"/>
    <property type="match status" value="2"/>
</dbReference>
<keyword evidence="4" id="KW-0808">Transferase</keyword>
<comment type="similarity">
    <text evidence="1">Belongs to the type-I restriction system S methylase family.</text>
</comment>
<dbReference type="GO" id="GO:0032259">
    <property type="term" value="P:methylation"/>
    <property type="evidence" value="ECO:0007669"/>
    <property type="project" value="UniProtKB-KW"/>
</dbReference>
<evidence type="ECO:0000313" key="13">
    <source>
        <dbReference type="Proteomes" id="UP001456307"/>
    </source>
</evidence>
<keyword evidence="3" id="KW-0489">Methyltransferase</keyword>
<proteinExistence type="inferred from homology"/>
<name>A0AAU7C4U1_9LACO</name>
<dbReference type="GO" id="GO:0016787">
    <property type="term" value="F:hydrolase activity"/>
    <property type="evidence" value="ECO:0007669"/>
    <property type="project" value="UniProtKB-KW"/>
</dbReference>
<dbReference type="REBASE" id="836824">
    <property type="entry name" value="Lsp0051ORF4945P"/>
</dbReference>
<dbReference type="PANTHER" id="PTHR33841:SF1">
    <property type="entry name" value="DNA METHYLTRANSFERASE A"/>
    <property type="match status" value="1"/>
</dbReference>
<evidence type="ECO:0000256" key="4">
    <source>
        <dbReference type="ARBA" id="ARBA00022679"/>
    </source>
</evidence>
<keyword evidence="5" id="KW-0680">Restriction system</keyword>
<keyword evidence="12" id="KW-0378">Hydrolase</keyword>
<dbReference type="GO" id="GO:0004519">
    <property type="term" value="F:endonuclease activity"/>
    <property type="evidence" value="ECO:0007669"/>
    <property type="project" value="UniProtKB-KW"/>
</dbReference>
<dbReference type="EMBL" id="CP154878">
    <property type="protein sequence ID" value="XBG96435.1"/>
    <property type="molecule type" value="Genomic_DNA"/>
</dbReference>
<dbReference type="PROSITE" id="PS00092">
    <property type="entry name" value="N6_MTASE"/>
    <property type="match status" value="1"/>
</dbReference>
<dbReference type="InterPro" id="IPR044946">
    <property type="entry name" value="Restrct_endonuc_typeI_TRD_sf"/>
</dbReference>
<evidence type="ECO:0000259" key="9">
    <source>
        <dbReference type="Pfam" id="PF02384"/>
    </source>
</evidence>
<dbReference type="GO" id="GO:0009007">
    <property type="term" value="F:site-specific DNA-methyltransferase (adenine-specific) activity"/>
    <property type="evidence" value="ECO:0007669"/>
    <property type="project" value="UniProtKB-EC"/>
</dbReference>
<dbReference type="EC" id="2.1.1.72" evidence="2"/>
<dbReference type="InterPro" id="IPR003356">
    <property type="entry name" value="DNA_methylase_A-5"/>
</dbReference>
<keyword evidence="13" id="KW-1185">Reference proteome</keyword>
<dbReference type="InterPro" id="IPR050953">
    <property type="entry name" value="N4_N6_ade-DNA_methylase"/>
</dbReference>
<feature type="domain" description="Type I restriction modification DNA specificity" evidence="8">
    <location>
        <begin position="888"/>
        <end position="1017"/>
    </location>
</feature>
<evidence type="ECO:0000256" key="1">
    <source>
        <dbReference type="ARBA" id="ARBA00010923"/>
    </source>
</evidence>
<accession>A0AAU7C4U1</accession>
<feature type="domain" description="Type I restriction modification DNA specificity" evidence="8">
    <location>
        <begin position="1070"/>
        <end position="1235"/>
    </location>
</feature>
<dbReference type="InterPro" id="IPR002052">
    <property type="entry name" value="DNA_methylase_N6_adenine_CS"/>
</dbReference>
<feature type="domain" description="DNA methylase adenine-specific" evidence="9">
    <location>
        <begin position="388"/>
        <end position="670"/>
    </location>
</feature>
<dbReference type="KEGG" id="lalo:ABC765_04945"/>
<dbReference type="GO" id="GO:0003677">
    <property type="term" value="F:DNA binding"/>
    <property type="evidence" value="ECO:0007669"/>
    <property type="project" value="UniProtKB-KW"/>
</dbReference>
<gene>
    <name evidence="11" type="ORF">AAVZ08_04870</name>
    <name evidence="12" type="ORF">ABC765_04945</name>
</gene>
<evidence type="ECO:0000256" key="3">
    <source>
        <dbReference type="ARBA" id="ARBA00022603"/>
    </source>
</evidence>
<organism evidence="12">
    <name type="scientific">Limosilactobacillus allomucosae</name>
    <dbReference type="NCBI Taxonomy" id="3142938"/>
    <lineage>
        <taxon>Bacteria</taxon>
        <taxon>Bacillati</taxon>
        <taxon>Bacillota</taxon>
        <taxon>Bacilli</taxon>
        <taxon>Lactobacillales</taxon>
        <taxon>Lactobacillaceae</taxon>
        <taxon>Limosilactobacillus</taxon>
    </lineage>
</organism>
<dbReference type="SUPFAM" id="SSF53335">
    <property type="entry name" value="S-adenosyl-L-methionine-dependent methyltransferases"/>
    <property type="match status" value="1"/>
</dbReference>
<dbReference type="Pfam" id="PF01420">
    <property type="entry name" value="Methylase_S"/>
    <property type="match status" value="2"/>
</dbReference>
<dbReference type="RefSeq" id="WP_347963539.1">
    <property type="nucleotide sequence ID" value="NZ_CP154878.1"/>
</dbReference>
<dbReference type="GO" id="GO:0008170">
    <property type="term" value="F:N-methyltransferase activity"/>
    <property type="evidence" value="ECO:0007669"/>
    <property type="project" value="InterPro"/>
</dbReference>
<dbReference type="Gene3D" id="3.40.50.150">
    <property type="entry name" value="Vaccinia Virus protein VP39"/>
    <property type="match status" value="1"/>
</dbReference>
<dbReference type="CDD" id="cd17256">
    <property type="entry name" value="RMtype1_S_EcoJA65PI-TRD1-CR1_like"/>
    <property type="match status" value="1"/>
</dbReference>
<evidence type="ECO:0000256" key="5">
    <source>
        <dbReference type="ARBA" id="ARBA00022747"/>
    </source>
</evidence>
<keyword evidence="6" id="KW-0238">DNA-binding</keyword>
<protein>
    <recommendedName>
        <fullName evidence="2">site-specific DNA-methyltransferase (adenine-specific)</fullName>
        <ecNumber evidence="2">2.1.1.72</ecNumber>
    </recommendedName>
</protein>
<comment type="catalytic activity">
    <reaction evidence="7">
        <text>a 2'-deoxyadenosine in DNA + S-adenosyl-L-methionine = an N(6)-methyl-2'-deoxyadenosine in DNA + S-adenosyl-L-homocysteine + H(+)</text>
        <dbReference type="Rhea" id="RHEA:15197"/>
        <dbReference type="Rhea" id="RHEA-COMP:12418"/>
        <dbReference type="Rhea" id="RHEA-COMP:12419"/>
        <dbReference type="ChEBI" id="CHEBI:15378"/>
        <dbReference type="ChEBI" id="CHEBI:57856"/>
        <dbReference type="ChEBI" id="CHEBI:59789"/>
        <dbReference type="ChEBI" id="CHEBI:90615"/>
        <dbReference type="ChEBI" id="CHEBI:90616"/>
        <dbReference type="EC" id="2.1.1.72"/>
    </reaction>
</comment>
<evidence type="ECO:0000256" key="6">
    <source>
        <dbReference type="ARBA" id="ARBA00023125"/>
    </source>
</evidence>
<dbReference type="InterPro" id="IPR000055">
    <property type="entry name" value="Restrct_endonuc_typeI_TRD"/>
</dbReference>
<evidence type="ECO:0000256" key="7">
    <source>
        <dbReference type="ARBA" id="ARBA00047942"/>
    </source>
</evidence>
<dbReference type="InterPro" id="IPR029063">
    <property type="entry name" value="SAM-dependent_MTases_sf"/>
</dbReference>
<keyword evidence="12" id="KW-0255">Endonuclease</keyword>
<dbReference type="Proteomes" id="UP001456307">
    <property type="component" value="Unassembled WGS sequence"/>
</dbReference>
<dbReference type="InterPro" id="IPR029464">
    <property type="entry name" value="HSDR_N"/>
</dbReference>
<dbReference type="GO" id="GO:0009307">
    <property type="term" value="P:DNA restriction-modification system"/>
    <property type="evidence" value="ECO:0007669"/>
    <property type="project" value="UniProtKB-KW"/>
</dbReference>
<evidence type="ECO:0000256" key="2">
    <source>
        <dbReference type="ARBA" id="ARBA00011900"/>
    </source>
</evidence>
<dbReference type="Pfam" id="PF02384">
    <property type="entry name" value="N6_Mtase"/>
    <property type="match status" value="1"/>
</dbReference>
<reference evidence="11 13" key="2">
    <citation type="submission" date="2024-04" db="EMBL/GenBank/DDBJ databases">
        <title>Limosilactobacillus allomucosae sp. nov., a novel species isolated from wild boar faecal samples as potential probiotics for domestic pigs.</title>
        <authorList>
            <person name="Chen B."/>
        </authorList>
    </citation>
    <scope>NUCLEOTIDE SEQUENCE [LARGE SCALE GENOMIC DNA]</scope>
    <source>
        <strain evidence="11 13">WILCCON 0055</strain>
    </source>
</reference>
<dbReference type="PANTHER" id="PTHR33841">
    <property type="entry name" value="DNA METHYLTRANSFERASE YEEA-RELATED"/>
    <property type="match status" value="1"/>
</dbReference>